<protein>
    <submittedName>
        <fullName evidence="1">Uncharacterized protein</fullName>
    </submittedName>
</protein>
<accession>A0ABS6U1B9</accession>
<evidence type="ECO:0000313" key="1">
    <source>
        <dbReference type="EMBL" id="MBV7674353.1"/>
    </source>
</evidence>
<keyword evidence="2" id="KW-1185">Reference proteome</keyword>
<dbReference type="RefSeq" id="WP_228874068.1">
    <property type="nucleotide sequence ID" value="NZ_JAHUVW010000007.1"/>
</dbReference>
<evidence type="ECO:0000313" key="2">
    <source>
        <dbReference type="Proteomes" id="UP000735541"/>
    </source>
</evidence>
<gene>
    <name evidence="1" type="ORF">STHAL_33455</name>
</gene>
<reference evidence="1 2" key="1">
    <citation type="submission" date="2021-07" db="EMBL/GenBank/DDBJ databases">
        <title>Sequencing Streptomyces halstedii LGO-A4 genome an citrus endophytic actinomycete.</title>
        <authorList>
            <person name="Samborskyy M."/>
            <person name="Scott N."/>
            <person name="Deglau R."/>
            <person name="Dickens S."/>
            <person name="Oliveira L.G."/>
        </authorList>
    </citation>
    <scope>NUCLEOTIDE SEQUENCE [LARGE SCALE GENOMIC DNA]</scope>
    <source>
        <strain evidence="1 2">LGO-A4</strain>
    </source>
</reference>
<name>A0ABS6U1B9_STRHA</name>
<sequence length="67" mass="7455">MDFLYILTLETREGGRATCTGVIAPREGATRQSVLMDLKAEIERARPTLCGSIILYFSLERDSLYAA</sequence>
<dbReference type="EMBL" id="JAHUVW010000007">
    <property type="protein sequence ID" value="MBV7674353.1"/>
    <property type="molecule type" value="Genomic_DNA"/>
</dbReference>
<proteinExistence type="predicted"/>
<organism evidence="1 2">
    <name type="scientific">Streptomyces halstedii</name>
    <dbReference type="NCBI Taxonomy" id="1944"/>
    <lineage>
        <taxon>Bacteria</taxon>
        <taxon>Bacillati</taxon>
        <taxon>Actinomycetota</taxon>
        <taxon>Actinomycetes</taxon>
        <taxon>Kitasatosporales</taxon>
        <taxon>Streptomycetaceae</taxon>
        <taxon>Streptomyces</taxon>
    </lineage>
</organism>
<comment type="caution">
    <text evidence="1">The sequence shown here is derived from an EMBL/GenBank/DDBJ whole genome shotgun (WGS) entry which is preliminary data.</text>
</comment>
<dbReference type="Proteomes" id="UP000735541">
    <property type="component" value="Unassembled WGS sequence"/>
</dbReference>